<evidence type="ECO:0000313" key="2">
    <source>
        <dbReference type="EMBL" id="KAJ1347191.1"/>
    </source>
</evidence>
<comment type="caution">
    <text evidence="1">The sequence shown here is derived from an EMBL/GenBank/DDBJ whole genome shotgun (WGS) entry which is preliminary data.</text>
</comment>
<dbReference type="EMBL" id="JAHQIW010000277">
    <property type="protein sequence ID" value="KAJ1347151.1"/>
    <property type="molecule type" value="Genomic_DNA"/>
</dbReference>
<evidence type="ECO:0000313" key="3">
    <source>
        <dbReference type="Proteomes" id="UP001196413"/>
    </source>
</evidence>
<dbReference type="AlphaFoldDB" id="A0AAD5MDS9"/>
<keyword evidence="3" id="KW-1185">Reference proteome</keyword>
<organism evidence="1 3">
    <name type="scientific">Parelaphostrongylus tenuis</name>
    <name type="common">Meningeal worm</name>
    <dbReference type="NCBI Taxonomy" id="148309"/>
    <lineage>
        <taxon>Eukaryota</taxon>
        <taxon>Metazoa</taxon>
        <taxon>Ecdysozoa</taxon>
        <taxon>Nematoda</taxon>
        <taxon>Chromadorea</taxon>
        <taxon>Rhabditida</taxon>
        <taxon>Rhabditina</taxon>
        <taxon>Rhabditomorpha</taxon>
        <taxon>Strongyloidea</taxon>
        <taxon>Metastrongylidae</taxon>
        <taxon>Parelaphostrongylus</taxon>
    </lineage>
</organism>
<gene>
    <name evidence="1" type="ORF">KIN20_002126</name>
    <name evidence="2" type="ORF">KIN20_002192</name>
</gene>
<protein>
    <submittedName>
        <fullName evidence="1">Uncharacterized protein</fullName>
    </submittedName>
</protein>
<dbReference type="EMBL" id="JAHQIW010000290">
    <property type="protein sequence ID" value="KAJ1347191.1"/>
    <property type="molecule type" value="Genomic_DNA"/>
</dbReference>
<evidence type="ECO:0000313" key="1">
    <source>
        <dbReference type="EMBL" id="KAJ1347151.1"/>
    </source>
</evidence>
<name>A0AAD5MDS9_PARTN</name>
<sequence>MVITAGSLWPEKDISNFFIRNIYDDTTVPYFDDTSEDDVSSDDTIQCHNRTREDDEYSDVTIPYCEMMDNEANVDGVRIARR</sequence>
<dbReference type="Proteomes" id="UP001196413">
    <property type="component" value="Unassembled WGS sequence"/>
</dbReference>
<proteinExistence type="predicted"/>
<accession>A0AAD5MDS9</accession>
<reference evidence="1" key="1">
    <citation type="submission" date="2021-06" db="EMBL/GenBank/DDBJ databases">
        <title>Parelaphostrongylus tenuis whole genome reference sequence.</title>
        <authorList>
            <person name="Garwood T.J."/>
            <person name="Larsen P.A."/>
            <person name="Fountain-Jones N.M."/>
            <person name="Garbe J.R."/>
            <person name="Macchietto M.G."/>
            <person name="Kania S.A."/>
            <person name="Gerhold R.W."/>
            <person name="Richards J.E."/>
            <person name="Wolf T.M."/>
        </authorList>
    </citation>
    <scope>NUCLEOTIDE SEQUENCE</scope>
    <source>
        <strain evidence="1">MNPRO001-30</strain>
        <tissue evidence="1">Meninges</tissue>
    </source>
</reference>